<evidence type="ECO:0000313" key="1">
    <source>
        <dbReference type="EMBL" id="KAJ9090624.1"/>
    </source>
</evidence>
<dbReference type="EC" id="2.1.1.322" evidence="1"/>
<comment type="caution">
    <text evidence="1">The sequence shown here is derived from an EMBL/GenBank/DDBJ whole genome shotgun (WGS) entry which is preliminary data.</text>
</comment>
<proteinExistence type="predicted"/>
<keyword evidence="2" id="KW-1185">Reference proteome</keyword>
<dbReference type="EMBL" id="QTSX02000001">
    <property type="protein sequence ID" value="KAJ9090624.1"/>
    <property type="molecule type" value="Genomic_DNA"/>
</dbReference>
<evidence type="ECO:0000313" key="2">
    <source>
        <dbReference type="Proteomes" id="UP001165960"/>
    </source>
</evidence>
<reference evidence="1" key="1">
    <citation type="submission" date="2022-04" db="EMBL/GenBank/DDBJ databases">
        <title>Genome of the entomopathogenic fungus Entomophthora muscae.</title>
        <authorList>
            <person name="Elya C."/>
            <person name="Lovett B.R."/>
            <person name="Lee E."/>
            <person name="Macias A.M."/>
            <person name="Hajek A.E."/>
            <person name="De Bivort B.L."/>
            <person name="Kasson M.T."/>
            <person name="De Fine Licht H.H."/>
            <person name="Stajich J.E."/>
        </authorList>
    </citation>
    <scope>NUCLEOTIDE SEQUENCE</scope>
    <source>
        <strain evidence="1">Berkeley</strain>
    </source>
</reference>
<gene>
    <name evidence="1" type="primary">RMT2_1</name>
    <name evidence="1" type="ORF">DSO57_1000475</name>
</gene>
<accession>A0ACC2UU22</accession>
<sequence length="348" mass="39499">MDESSYSSLEAEFGQKFHSACCDKQIDLALDLVKECPDLVWFRDPISGESPLHWSASTGNEALVQAMFDNRHPWNVLDENGASAGEFAEKEGYASIYNRILEEGVRAELILELLEQAQGLPEEVKDESPISTTKEPSNKDYLGMDLKYSEDKLLDAEGNGVMMGWEAPLMKLHAEIIAPKEKSAWFGLGLIDNELQLRKPASHTIVEAHPDVYSHMLATGWGSKPGVRIIFGRWQDNMDAISDRCYDGIFFDTFGEYYRDMKEFHEQVPNMLSDDGTYSFFNGLGGDVKLFHDVYCRIAQLHLADLNIETTFSQITIDPSSAKVWDGVKRRYWQLQLYHLPTCKFISQ</sequence>
<dbReference type="Proteomes" id="UP001165960">
    <property type="component" value="Unassembled WGS sequence"/>
</dbReference>
<protein>
    <submittedName>
        <fullName evidence="1">Arginine N-methyltransferase 2</fullName>
        <ecNumber evidence="1">2.1.1.322</ecNumber>
    </submittedName>
</protein>
<organism evidence="1 2">
    <name type="scientific">Entomophthora muscae</name>
    <dbReference type="NCBI Taxonomy" id="34485"/>
    <lineage>
        <taxon>Eukaryota</taxon>
        <taxon>Fungi</taxon>
        <taxon>Fungi incertae sedis</taxon>
        <taxon>Zoopagomycota</taxon>
        <taxon>Entomophthoromycotina</taxon>
        <taxon>Entomophthoromycetes</taxon>
        <taxon>Entomophthorales</taxon>
        <taxon>Entomophthoraceae</taxon>
        <taxon>Entomophthora</taxon>
    </lineage>
</organism>
<keyword evidence="1" id="KW-0489">Methyltransferase</keyword>
<keyword evidence="1" id="KW-0808">Transferase</keyword>
<name>A0ACC2UU22_9FUNG</name>